<protein>
    <submittedName>
        <fullName evidence="7">Efflux RND transporter periplasmic adaptor subunit</fullName>
    </submittedName>
</protein>
<feature type="domain" description="Multidrug resistance protein MdtA-like alpha-helical hairpin" evidence="3">
    <location>
        <begin position="115"/>
        <end position="183"/>
    </location>
</feature>
<evidence type="ECO:0000259" key="5">
    <source>
        <dbReference type="Pfam" id="PF25944"/>
    </source>
</evidence>
<evidence type="ECO:0000259" key="3">
    <source>
        <dbReference type="Pfam" id="PF25876"/>
    </source>
</evidence>
<evidence type="ECO:0000259" key="6">
    <source>
        <dbReference type="Pfam" id="PF25967"/>
    </source>
</evidence>
<dbReference type="Gene3D" id="1.10.287.470">
    <property type="entry name" value="Helix hairpin bin"/>
    <property type="match status" value="1"/>
</dbReference>
<organism evidence="7 8">
    <name type="scientific">Phaeospirillum tilakii</name>
    <dbReference type="NCBI Taxonomy" id="741673"/>
    <lineage>
        <taxon>Bacteria</taxon>
        <taxon>Pseudomonadati</taxon>
        <taxon>Pseudomonadota</taxon>
        <taxon>Alphaproteobacteria</taxon>
        <taxon>Rhodospirillales</taxon>
        <taxon>Rhodospirillaceae</taxon>
        <taxon>Phaeospirillum</taxon>
    </lineage>
</organism>
<dbReference type="SUPFAM" id="SSF111369">
    <property type="entry name" value="HlyD-like secretion proteins"/>
    <property type="match status" value="1"/>
</dbReference>
<feature type="domain" description="Multidrug resistance protein MdtA-like barrel-sandwich hybrid" evidence="4">
    <location>
        <begin position="75"/>
        <end position="215"/>
    </location>
</feature>
<dbReference type="Pfam" id="PF25944">
    <property type="entry name" value="Beta-barrel_RND"/>
    <property type="match status" value="1"/>
</dbReference>
<dbReference type="EMBL" id="JBHUIY010000007">
    <property type="protein sequence ID" value="MFD2233222.1"/>
    <property type="molecule type" value="Genomic_DNA"/>
</dbReference>
<dbReference type="Pfam" id="PF25876">
    <property type="entry name" value="HH_MFP_RND"/>
    <property type="match status" value="1"/>
</dbReference>
<feature type="domain" description="Multidrug resistance protein MdtA-like C-terminal permuted SH3" evidence="6">
    <location>
        <begin position="313"/>
        <end position="372"/>
    </location>
</feature>
<dbReference type="PANTHER" id="PTHR30158">
    <property type="entry name" value="ACRA/E-RELATED COMPONENT OF DRUG EFFLUX TRANSPORTER"/>
    <property type="match status" value="1"/>
</dbReference>
<feature type="domain" description="Multidrug resistance protein MdtA-like beta-barrel" evidence="5">
    <location>
        <begin position="223"/>
        <end position="307"/>
    </location>
</feature>
<evidence type="ECO:0000313" key="7">
    <source>
        <dbReference type="EMBL" id="MFD2233222.1"/>
    </source>
</evidence>
<dbReference type="RefSeq" id="WP_377315003.1">
    <property type="nucleotide sequence ID" value="NZ_JBHUIY010000007.1"/>
</dbReference>
<comment type="similarity">
    <text evidence="2">Belongs to the membrane fusion protein (MFP) (TC 8.A.1) family.</text>
</comment>
<accession>A0ABW5CB88</accession>
<dbReference type="InterPro" id="IPR058626">
    <property type="entry name" value="MdtA-like_b-barrel"/>
</dbReference>
<keyword evidence="8" id="KW-1185">Reference proteome</keyword>
<evidence type="ECO:0000259" key="4">
    <source>
        <dbReference type="Pfam" id="PF25917"/>
    </source>
</evidence>
<evidence type="ECO:0000256" key="2">
    <source>
        <dbReference type="ARBA" id="ARBA00009477"/>
    </source>
</evidence>
<sequence length="397" mass="41848">MAKMSRFGKSRSILLGSVALIALIGIGVAVSGASSARTQPATATAAPVLVGVQTITAQPVQVWSSFSGRMRAVDQAEIRPEVSGRILAVRIDDGQTVKAGDVMFVIDPAPFEAALAKAQASLASARTNAAYARTEFERAAALIRTQAIAQRLYDERANASRVAQASVLAAEAEVRQARINLDHAYVKAPISGRVSRAEITQGNLVQAGPGAPLLTSIVSNDGIYADFEVDEQTFMTGLRAQTGPHGEEKRIPVVVTLRGDEAHPHEGTIHSFDNRIDTASGTIRARARFANRDGTLMPGMFVSVKVANGGGPALLVQERAIGNDQSKKFVYVVGEDGKVAYREVGLGPQVGSQRIVLSGLSAGERVIIDGLQHVRPDMTVAVRDALATRAAPDVAAN</sequence>
<dbReference type="Gene3D" id="2.40.420.20">
    <property type="match status" value="1"/>
</dbReference>
<evidence type="ECO:0000256" key="1">
    <source>
        <dbReference type="ARBA" id="ARBA00004196"/>
    </source>
</evidence>
<dbReference type="PANTHER" id="PTHR30158:SF10">
    <property type="entry name" value="CATION EFFLUX PUMP"/>
    <property type="match status" value="1"/>
</dbReference>
<evidence type="ECO:0000313" key="8">
    <source>
        <dbReference type="Proteomes" id="UP001597296"/>
    </source>
</evidence>
<gene>
    <name evidence="7" type="ORF">ACFSNB_05335</name>
</gene>
<dbReference type="InterPro" id="IPR058625">
    <property type="entry name" value="MdtA-like_BSH"/>
</dbReference>
<proteinExistence type="inferred from homology"/>
<dbReference type="InterPro" id="IPR006143">
    <property type="entry name" value="RND_pump_MFP"/>
</dbReference>
<dbReference type="Proteomes" id="UP001597296">
    <property type="component" value="Unassembled WGS sequence"/>
</dbReference>
<dbReference type="NCBIfam" id="TIGR01730">
    <property type="entry name" value="RND_mfp"/>
    <property type="match status" value="1"/>
</dbReference>
<name>A0ABW5CB88_9PROT</name>
<dbReference type="Pfam" id="PF25967">
    <property type="entry name" value="RND-MFP_C"/>
    <property type="match status" value="1"/>
</dbReference>
<dbReference type="Gene3D" id="2.40.30.170">
    <property type="match status" value="1"/>
</dbReference>
<reference evidence="8" key="1">
    <citation type="journal article" date="2019" name="Int. J. Syst. Evol. Microbiol.">
        <title>The Global Catalogue of Microorganisms (GCM) 10K type strain sequencing project: providing services to taxonomists for standard genome sequencing and annotation.</title>
        <authorList>
            <consortium name="The Broad Institute Genomics Platform"/>
            <consortium name="The Broad Institute Genome Sequencing Center for Infectious Disease"/>
            <person name="Wu L."/>
            <person name="Ma J."/>
        </authorList>
    </citation>
    <scope>NUCLEOTIDE SEQUENCE [LARGE SCALE GENOMIC DNA]</scope>
    <source>
        <strain evidence="8">KCTC 15012</strain>
    </source>
</reference>
<comment type="caution">
    <text evidence="7">The sequence shown here is derived from an EMBL/GenBank/DDBJ whole genome shotgun (WGS) entry which is preliminary data.</text>
</comment>
<dbReference type="Gene3D" id="2.40.50.100">
    <property type="match status" value="1"/>
</dbReference>
<dbReference type="Pfam" id="PF25917">
    <property type="entry name" value="BSH_RND"/>
    <property type="match status" value="1"/>
</dbReference>
<dbReference type="InterPro" id="IPR058627">
    <property type="entry name" value="MdtA-like_C"/>
</dbReference>
<dbReference type="InterPro" id="IPR058624">
    <property type="entry name" value="MdtA-like_HH"/>
</dbReference>
<comment type="subcellular location">
    <subcellularLocation>
        <location evidence="1">Cell envelope</location>
    </subcellularLocation>
</comment>